<dbReference type="InterPro" id="IPR050723">
    <property type="entry name" value="CFA/CMAS"/>
</dbReference>
<dbReference type="PANTHER" id="PTHR43667:SF1">
    <property type="entry name" value="CYCLOPROPANE-FATTY-ACYL-PHOSPHOLIPID SYNTHASE"/>
    <property type="match status" value="1"/>
</dbReference>
<evidence type="ECO:0000313" key="7">
    <source>
        <dbReference type="EMBL" id="HJD97580.1"/>
    </source>
</evidence>
<dbReference type="SUPFAM" id="SSF53335">
    <property type="entry name" value="S-adenosyl-L-methionine-dependent methyltransferases"/>
    <property type="match status" value="1"/>
</dbReference>
<organism evidence="7 8">
    <name type="scientific">Mailhella massiliensis</name>
    <dbReference type="NCBI Taxonomy" id="1903261"/>
    <lineage>
        <taxon>Bacteria</taxon>
        <taxon>Pseudomonadati</taxon>
        <taxon>Thermodesulfobacteriota</taxon>
        <taxon>Desulfovibrionia</taxon>
        <taxon>Desulfovibrionales</taxon>
        <taxon>Desulfovibrionaceae</taxon>
        <taxon>Mailhella</taxon>
    </lineage>
</organism>
<proteinExistence type="inferred from homology"/>
<evidence type="ECO:0000256" key="5">
    <source>
        <dbReference type="ARBA" id="ARBA00023098"/>
    </source>
</evidence>
<dbReference type="RefSeq" id="WP_304122630.1">
    <property type="nucleotide sequence ID" value="NZ_DYZA01000162.1"/>
</dbReference>
<evidence type="ECO:0000256" key="6">
    <source>
        <dbReference type="PIRSR" id="PIRSR003085-1"/>
    </source>
</evidence>
<keyword evidence="2 7" id="KW-0489">Methyltransferase</keyword>
<dbReference type="EC" id="2.1.1.79" evidence="7"/>
<dbReference type="InterPro" id="IPR003333">
    <property type="entry name" value="CMAS"/>
</dbReference>
<evidence type="ECO:0000256" key="3">
    <source>
        <dbReference type="ARBA" id="ARBA00022679"/>
    </source>
</evidence>
<comment type="caution">
    <text evidence="7">The sequence shown here is derived from an EMBL/GenBank/DDBJ whole genome shotgun (WGS) entry which is preliminary data.</text>
</comment>
<dbReference type="Gene3D" id="3.40.50.150">
    <property type="entry name" value="Vaccinia Virus protein VP39"/>
    <property type="match status" value="1"/>
</dbReference>
<evidence type="ECO:0000256" key="2">
    <source>
        <dbReference type="ARBA" id="ARBA00022603"/>
    </source>
</evidence>
<sequence>MQARELVERLAREADIRINGDRPWDIQVHNEALYSRVLRQGTLGLGEAYMDGWWDCEEMDAMFCRAIRAHLERALCRTLPFWMTEAAHALFNLQSRARAFMVARAHYDTDPALFRAMLGPTMQYSCAFWQKENGSAGEGLDEAQRAKMDMICRKLSLEPGMTVLDIGCGWGALALHMAEEYGVHVTGITVSREQLAFAQDKAASSGVEVEYRLMDYRSLRGAWDRVVSVGMFEHVGRRNYGDFMDTVRNALKPGGLFLLHSIGSNGALGAGSGADPWLTRYIFPNGILPSPSTLVGALERDFVMEDWQNFGADYDKTLMAWYENFERGFHAGAFSCTARQRRMYHYYLLSCAGAFRARSIQVWQLVLSPEGLPGGYCRKASDRL</sequence>
<dbReference type="GO" id="GO:0008825">
    <property type="term" value="F:cyclopropane-fatty-acyl-phospholipid synthase activity"/>
    <property type="evidence" value="ECO:0007669"/>
    <property type="project" value="UniProtKB-EC"/>
</dbReference>
<dbReference type="NCBIfam" id="NF008686">
    <property type="entry name" value="PRK11705.1"/>
    <property type="match status" value="1"/>
</dbReference>
<reference evidence="7" key="1">
    <citation type="journal article" date="2021" name="PeerJ">
        <title>Extensive microbial diversity within the chicken gut microbiome revealed by metagenomics and culture.</title>
        <authorList>
            <person name="Gilroy R."/>
            <person name="Ravi A."/>
            <person name="Getino M."/>
            <person name="Pursley I."/>
            <person name="Horton D.L."/>
            <person name="Alikhan N.F."/>
            <person name="Baker D."/>
            <person name="Gharbi K."/>
            <person name="Hall N."/>
            <person name="Watson M."/>
            <person name="Adriaenssens E.M."/>
            <person name="Foster-Nyarko E."/>
            <person name="Jarju S."/>
            <person name="Secka A."/>
            <person name="Antonio M."/>
            <person name="Oren A."/>
            <person name="Chaudhuri R.R."/>
            <person name="La Ragione R."/>
            <person name="Hildebrand F."/>
            <person name="Pallen M.J."/>
        </authorList>
    </citation>
    <scope>NUCLEOTIDE SEQUENCE</scope>
    <source>
        <strain evidence="7">ChiGjej2B2-19336</strain>
    </source>
</reference>
<dbReference type="AlphaFoldDB" id="A0A921DRD6"/>
<dbReference type="InterPro" id="IPR029063">
    <property type="entry name" value="SAM-dependent_MTases_sf"/>
</dbReference>
<dbReference type="Pfam" id="PF02353">
    <property type="entry name" value="CMAS"/>
    <property type="match status" value="1"/>
</dbReference>
<name>A0A921DRD6_9BACT</name>
<feature type="active site" evidence="6">
    <location>
        <position position="351"/>
    </location>
</feature>
<evidence type="ECO:0000313" key="8">
    <source>
        <dbReference type="Proteomes" id="UP000698963"/>
    </source>
</evidence>
<keyword evidence="5" id="KW-0443">Lipid metabolism</keyword>
<keyword evidence="4" id="KW-0949">S-adenosyl-L-methionine</keyword>
<dbReference type="CDD" id="cd02440">
    <property type="entry name" value="AdoMet_MTases"/>
    <property type="match status" value="1"/>
</dbReference>
<dbReference type="EMBL" id="DYZA01000162">
    <property type="protein sequence ID" value="HJD97580.1"/>
    <property type="molecule type" value="Genomic_DNA"/>
</dbReference>
<protein>
    <submittedName>
        <fullName evidence="7">Cyclopropane fatty acyl phospholipid synthase</fullName>
        <ecNumber evidence="7">2.1.1.79</ecNumber>
    </submittedName>
</protein>
<evidence type="ECO:0000256" key="4">
    <source>
        <dbReference type="ARBA" id="ARBA00022691"/>
    </source>
</evidence>
<reference evidence="7" key="2">
    <citation type="submission" date="2021-09" db="EMBL/GenBank/DDBJ databases">
        <authorList>
            <person name="Gilroy R."/>
        </authorList>
    </citation>
    <scope>NUCLEOTIDE SEQUENCE</scope>
    <source>
        <strain evidence="7">ChiGjej2B2-19336</strain>
    </source>
</reference>
<dbReference type="Proteomes" id="UP000698963">
    <property type="component" value="Unassembled WGS sequence"/>
</dbReference>
<keyword evidence="3 7" id="KW-0808">Transferase</keyword>
<dbReference type="GO" id="GO:0008610">
    <property type="term" value="P:lipid biosynthetic process"/>
    <property type="evidence" value="ECO:0007669"/>
    <property type="project" value="InterPro"/>
</dbReference>
<gene>
    <name evidence="7" type="primary">cfa</name>
    <name evidence="7" type="ORF">K8W16_08040</name>
</gene>
<dbReference type="PANTHER" id="PTHR43667">
    <property type="entry name" value="CYCLOPROPANE-FATTY-ACYL-PHOSPHOLIPID SYNTHASE"/>
    <property type="match status" value="1"/>
</dbReference>
<dbReference type="GO" id="GO:0032259">
    <property type="term" value="P:methylation"/>
    <property type="evidence" value="ECO:0007669"/>
    <property type="project" value="UniProtKB-KW"/>
</dbReference>
<accession>A0A921DRD6</accession>
<dbReference type="PIRSF" id="PIRSF003085">
    <property type="entry name" value="CMAS"/>
    <property type="match status" value="1"/>
</dbReference>
<comment type="similarity">
    <text evidence="1">Belongs to the CFA/CMAS family.</text>
</comment>
<evidence type="ECO:0000256" key="1">
    <source>
        <dbReference type="ARBA" id="ARBA00010815"/>
    </source>
</evidence>